<evidence type="ECO:0000256" key="4">
    <source>
        <dbReference type="ARBA" id="ARBA00022723"/>
    </source>
</evidence>
<dbReference type="EMBL" id="CAGI01000148">
    <property type="protein sequence ID" value="CCF49740.1"/>
    <property type="molecule type" value="Genomic_DNA"/>
</dbReference>
<evidence type="ECO:0000256" key="1">
    <source>
        <dbReference type="ARBA" id="ARBA00022578"/>
    </source>
</evidence>
<evidence type="ECO:0000256" key="11">
    <source>
        <dbReference type="ARBA" id="ARBA00022932"/>
    </source>
</evidence>
<dbReference type="Proteomes" id="UP000006174">
    <property type="component" value="Unassembled WGS sequence"/>
</dbReference>
<keyword evidence="5" id="KW-0255">Endonuclease</keyword>
<dbReference type="GO" id="GO:0006310">
    <property type="term" value="P:DNA recombination"/>
    <property type="evidence" value="ECO:0007669"/>
    <property type="project" value="UniProtKB-KW"/>
</dbReference>
<feature type="non-terminal residue" evidence="16">
    <location>
        <position position="1"/>
    </location>
</feature>
<protein>
    <submittedName>
        <fullName evidence="16">Conserved uncharacterized protein (C-terminal)</fullName>
    </submittedName>
</protein>
<feature type="domain" description="Integrase catalytic" evidence="15">
    <location>
        <begin position="133"/>
        <end position="251"/>
    </location>
</feature>
<name>I2FS47_USTHO</name>
<dbReference type="GO" id="GO:0015074">
    <property type="term" value="P:DNA integration"/>
    <property type="evidence" value="ECO:0007669"/>
    <property type="project" value="UniProtKB-KW"/>
</dbReference>
<dbReference type="GO" id="GO:0046872">
    <property type="term" value="F:metal ion binding"/>
    <property type="evidence" value="ECO:0007669"/>
    <property type="project" value="UniProtKB-KW"/>
</dbReference>
<keyword evidence="9" id="KW-0229">DNA integration</keyword>
<evidence type="ECO:0000313" key="17">
    <source>
        <dbReference type="Proteomes" id="UP000006174"/>
    </source>
</evidence>
<dbReference type="HOGENOM" id="CLU_001650_20_0_1"/>
<proteinExistence type="predicted"/>
<comment type="catalytic activity">
    <reaction evidence="13">
        <text>DNA(n) + a 2'-deoxyribonucleoside 5'-triphosphate = DNA(n+1) + diphosphate</text>
        <dbReference type="Rhea" id="RHEA:22508"/>
        <dbReference type="Rhea" id="RHEA-COMP:17339"/>
        <dbReference type="Rhea" id="RHEA-COMP:17340"/>
        <dbReference type="ChEBI" id="CHEBI:33019"/>
        <dbReference type="ChEBI" id="CHEBI:61560"/>
        <dbReference type="ChEBI" id="CHEBI:173112"/>
        <dbReference type="EC" id="2.7.7.49"/>
    </reaction>
</comment>
<dbReference type="GO" id="GO:0032196">
    <property type="term" value="P:transposition"/>
    <property type="evidence" value="ECO:0007669"/>
    <property type="project" value="UniProtKB-KW"/>
</dbReference>
<dbReference type="GO" id="GO:0004519">
    <property type="term" value="F:endonuclease activity"/>
    <property type="evidence" value="ECO:0007669"/>
    <property type="project" value="UniProtKB-KW"/>
</dbReference>
<keyword evidence="1" id="KW-0815">Transposition</keyword>
<evidence type="ECO:0000256" key="5">
    <source>
        <dbReference type="ARBA" id="ARBA00022759"/>
    </source>
</evidence>
<sequence length="251" mass="28103">ALTDKGAPVILDHASGQIHLVNGTSLKVSKNSKHGLLELQSEVWQESAMTTSAQPFEGVDKEFEPIVKKHTISTQQLWHECLGHPGRDKAKAIIKKIGGNIQKDLDPDTALTCEQCIQSKSMATRMGQGSGERAAAPLNLIHIDLIIDALHATKHTCILVLIDDHSKYVYAQPLLQKSQAFMQLRRIVSFLETQTRRNLKAIQLDQGTEWRSNEALEWSQDKGIEWQTTVGYNSKQNGRVEQMNRSLSKKM</sequence>
<dbReference type="GO" id="GO:0003723">
    <property type="term" value="F:RNA binding"/>
    <property type="evidence" value="ECO:0007669"/>
    <property type="project" value="UniProtKB-KW"/>
</dbReference>
<evidence type="ECO:0000256" key="8">
    <source>
        <dbReference type="ARBA" id="ARBA00022884"/>
    </source>
</evidence>
<dbReference type="Gene3D" id="3.30.420.10">
    <property type="entry name" value="Ribonuclease H-like superfamily/Ribonuclease H"/>
    <property type="match status" value="1"/>
</dbReference>
<comment type="catalytic activity">
    <reaction evidence="14">
        <text>DNA(n) + a 2'-deoxyribonucleoside 5'-triphosphate = DNA(n+1) + diphosphate</text>
        <dbReference type="Rhea" id="RHEA:22508"/>
        <dbReference type="Rhea" id="RHEA-COMP:17339"/>
        <dbReference type="Rhea" id="RHEA-COMP:17340"/>
        <dbReference type="ChEBI" id="CHEBI:33019"/>
        <dbReference type="ChEBI" id="CHEBI:61560"/>
        <dbReference type="ChEBI" id="CHEBI:173112"/>
        <dbReference type="EC" id="2.7.7.7"/>
    </reaction>
</comment>
<dbReference type="PANTHER" id="PTHR42648">
    <property type="entry name" value="TRANSPOSASE, PUTATIVE-RELATED"/>
    <property type="match status" value="1"/>
</dbReference>
<keyword evidence="12" id="KW-0233">DNA recombination</keyword>
<keyword evidence="17" id="KW-1185">Reference proteome</keyword>
<dbReference type="SUPFAM" id="SSF53098">
    <property type="entry name" value="Ribonuclease H-like"/>
    <property type="match status" value="1"/>
</dbReference>
<reference evidence="16 17" key="1">
    <citation type="journal article" date="2012" name="Plant Cell">
        <title>Genome comparison of barley and maize smut fungi reveals targeted loss of RNA silencing components and species-specific presence of transposable elements.</title>
        <authorList>
            <person name="Laurie J.D."/>
            <person name="Ali S."/>
            <person name="Linning R."/>
            <person name="Mannhaupt G."/>
            <person name="Wong P."/>
            <person name="Gueldener U."/>
            <person name="Muensterkoetter M."/>
            <person name="Moore R."/>
            <person name="Kahmann R."/>
            <person name="Bakkeren G."/>
            <person name="Schirawski J."/>
        </authorList>
    </citation>
    <scope>NUCLEOTIDE SEQUENCE [LARGE SCALE GENOMIC DNA]</scope>
    <source>
        <strain evidence="17">Uh4875-4</strain>
    </source>
</reference>
<dbReference type="GO" id="GO:0003887">
    <property type="term" value="F:DNA-directed DNA polymerase activity"/>
    <property type="evidence" value="ECO:0007669"/>
    <property type="project" value="UniProtKB-KW"/>
</dbReference>
<dbReference type="InterPro" id="IPR039537">
    <property type="entry name" value="Retrotran_Ty1/copia-like"/>
</dbReference>
<dbReference type="Pfam" id="PF00665">
    <property type="entry name" value="rve"/>
    <property type="match status" value="1"/>
</dbReference>
<dbReference type="InterPro" id="IPR036397">
    <property type="entry name" value="RNaseH_sf"/>
</dbReference>
<keyword evidence="7" id="KW-0460">Magnesium</keyword>
<keyword evidence="11" id="KW-0239">DNA-directed DNA polymerase</keyword>
<keyword evidence="6" id="KW-0378">Hydrolase</keyword>
<evidence type="ECO:0000256" key="12">
    <source>
        <dbReference type="ARBA" id="ARBA00023172"/>
    </source>
</evidence>
<evidence type="ECO:0000256" key="3">
    <source>
        <dbReference type="ARBA" id="ARBA00022722"/>
    </source>
</evidence>
<keyword evidence="3" id="KW-0540">Nuclease</keyword>
<accession>I2FS47</accession>
<keyword evidence="11" id="KW-0808">Transferase</keyword>
<dbReference type="AlphaFoldDB" id="I2FS47"/>
<comment type="caution">
    <text evidence="16">The sequence shown here is derived from an EMBL/GenBank/DDBJ whole genome shotgun (WGS) entry which is preliminary data.</text>
</comment>
<dbReference type="PROSITE" id="PS50994">
    <property type="entry name" value="INTEGRASE"/>
    <property type="match status" value="1"/>
</dbReference>
<evidence type="ECO:0000259" key="15">
    <source>
        <dbReference type="PROSITE" id="PS50994"/>
    </source>
</evidence>
<evidence type="ECO:0000256" key="6">
    <source>
        <dbReference type="ARBA" id="ARBA00022801"/>
    </source>
</evidence>
<dbReference type="GO" id="GO:0003964">
    <property type="term" value="F:RNA-directed DNA polymerase activity"/>
    <property type="evidence" value="ECO:0007669"/>
    <property type="project" value="UniProtKB-KW"/>
</dbReference>
<dbReference type="STRING" id="1128400.I2FS47"/>
<keyword evidence="4" id="KW-0479">Metal-binding</keyword>
<dbReference type="GO" id="GO:0016787">
    <property type="term" value="F:hydrolase activity"/>
    <property type="evidence" value="ECO:0007669"/>
    <property type="project" value="UniProtKB-KW"/>
</dbReference>
<gene>
    <name evidence="16" type="ORF">UHOR_08091</name>
</gene>
<evidence type="ECO:0000256" key="2">
    <source>
        <dbReference type="ARBA" id="ARBA00022695"/>
    </source>
</evidence>
<dbReference type="eggNOG" id="KOG0017">
    <property type="taxonomic scope" value="Eukaryota"/>
</dbReference>
<dbReference type="InterPro" id="IPR012337">
    <property type="entry name" value="RNaseH-like_sf"/>
</dbReference>
<organism evidence="16 17">
    <name type="scientific">Ustilago hordei</name>
    <name type="common">Barley covered smut fungus</name>
    <dbReference type="NCBI Taxonomy" id="120017"/>
    <lineage>
        <taxon>Eukaryota</taxon>
        <taxon>Fungi</taxon>
        <taxon>Dikarya</taxon>
        <taxon>Basidiomycota</taxon>
        <taxon>Ustilaginomycotina</taxon>
        <taxon>Ustilaginomycetes</taxon>
        <taxon>Ustilaginales</taxon>
        <taxon>Ustilaginaceae</taxon>
        <taxon>Ustilago</taxon>
    </lineage>
</organism>
<keyword evidence="8" id="KW-0694">RNA-binding</keyword>
<dbReference type="GO" id="GO:0005634">
    <property type="term" value="C:nucleus"/>
    <property type="evidence" value="ECO:0007669"/>
    <property type="project" value="UniProtKB-ARBA"/>
</dbReference>
<evidence type="ECO:0000256" key="7">
    <source>
        <dbReference type="ARBA" id="ARBA00022842"/>
    </source>
</evidence>
<dbReference type="InterPro" id="IPR001584">
    <property type="entry name" value="Integrase_cat-core"/>
</dbReference>
<keyword evidence="2" id="KW-0548">Nucleotidyltransferase</keyword>
<evidence type="ECO:0000256" key="13">
    <source>
        <dbReference type="ARBA" id="ARBA00048173"/>
    </source>
</evidence>
<keyword evidence="10" id="KW-0695">RNA-directed DNA polymerase</keyword>
<evidence type="ECO:0000256" key="9">
    <source>
        <dbReference type="ARBA" id="ARBA00022908"/>
    </source>
</evidence>
<evidence type="ECO:0000256" key="14">
    <source>
        <dbReference type="ARBA" id="ARBA00049244"/>
    </source>
</evidence>
<evidence type="ECO:0000313" key="16">
    <source>
        <dbReference type="EMBL" id="CCF49740.1"/>
    </source>
</evidence>
<dbReference type="PANTHER" id="PTHR42648:SF11">
    <property type="entry name" value="TRANSPOSON TY4-P GAG-POL POLYPROTEIN"/>
    <property type="match status" value="1"/>
</dbReference>
<evidence type="ECO:0000256" key="10">
    <source>
        <dbReference type="ARBA" id="ARBA00022918"/>
    </source>
</evidence>